<evidence type="ECO:0000313" key="3">
    <source>
        <dbReference type="Proteomes" id="UP000250079"/>
    </source>
</evidence>
<name>A0A2Z2NTZ4_9GAMM</name>
<reference evidence="2 3" key="1">
    <citation type="submission" date="2016-12" db="EMBL/GenBank/DDBJ databases">
        <authorList>
            <person name="Song W.-J."/>
            <person name="Kurnit D.M."/>
        </authorList>
    </citation>
    <scope>NUCLEOTIDE SEQUENCE [LARGE SCALE GENOMIC DNA]</scope>
    <source>
        <strain evidence="2 3">IMCC3135</strain>
    </source>
</reference>
<feature type="transmembrane region" description="Helical" evidence="1">
    <location>
        <begin position="100"/>
        <end position="119"/>
    </location>
</feature>
<keyword evidence="1" id="KW-1133">Transmembrane helix</keyword>
<feature type="transmembrane region" description="Helical" evidence="1">
    <location>
        <begin position="36"/>
        <end position="60"/>
    </location>
</feature>
<keyword evidence="1" id="KW-0472">Membrane</keyword>
<organism evidence="2 3">
    <name type="scientific">Granulosicoccus antarcticus IMCC3135</name>
    <dbReference type="NCBI Taxonomy" id="1192854"/>
    <lineage>
        <taxon>Bacteria</taxon>
        <taxon>Pseudomonadati</taxon>
        <taxon>Pseudomonadota</taxon>
        <taxon>Gammaproteobacteria</taxon>
        <taxon>Chromatiales</taxon>
        <taxon>Granulosicoccaceae</taxon>
        <taxon>Granulosicoccus</taxon>
    </lineage>
</organism>
<keyword evidence="3" id="KW-1185">Reference proteome</keyword>
<proteinExistence type="predicted"/>
<protein>
    <recommendedName>
        <fullName evidence="4">Yip1 domain-containing protein</fullName>
    </recommendedName>
</protein>
<evidence type="ECO:0000313" key="2">
    <source>
        <dbReference type="EMBL" id="ASJ74779.1"/>
    </source>
</evidence>
<evidence type="ECO:0008006" key="4">
    <source>
        <dbReference type="Google" id="ProtNLM"/>
    </source>
</evidence>
<keyword evidence="1" id="KW-0812">Transmembrane</keyword>
<sequence length="153" mass="16217">MIGIPVTGLLWSLAVVWLNTEQLATAGVLPTQAFMVVALGGLTQTIALWAGFSAVLWAMVRAFGAHLPFTELFTLICSASLPLWVGAPALAYCLYSGKSLVSVAGLISMLSLCAFLYTAARLLAPRLSWSILRSVGAVSSAAIFLFSFTFLNN</sequence>
<dbReference type="KEGG" id="gai:IMCC3135_23550"/>
<dbReference type="EMBL" id="CP018632">
    <property type="protein sequence ID" value="ASJ74779.1"/>
    <property type="molecule type" value="Genomic_DNA"/>
</dbReference>
<dbReference type="Proteomes" id="UP000250079">
    <property type="component" value="Chromosome"/>
</dbReference>
<accession>A0A2Z2NTZ4</accession>
<gene>
    <name evidence="2" type="ORF">IMCC3135_23550</name>
</gene>
<dbReference type="AlphaFoldDB" id="A0A2Z2NTZ4"/>
<feature type="transmembrane region" description="Helical" evidence="1">
    <location>
        <begin position="72"/>
        <end position="94"/>
    </location>
</feature>
<evidence type="ECO:0000256" key="1">
    <source>
        <dbReference type="SAM" id="Phobius"/>
    </source>
</evidence>
<feature type="transmembrane region" description="Helical" evidence="1">
    <location>
        <begin position="131"/>
        <end position="151"/>
    </location>
</feature>